<proteinExistence type="predicted"/>
<comment type="caution">
    <text evidence="1">The sequence shown here is derived from an EMBL/GenBank/DDBJ whole genome shotgun (WGS) entry which is preliminary data.</text>
</comment>
<dbReference type="RefSeq" id="WP_344646606.1">
    <property type="nucleotide sequence ID" value="NZ_BAAAGX010000001.1"/>
</dbReference>
<evidence type="ECO:0008006" key="3">
    <source>
        <dbReference type="Google" id="ProtNLM"/>
    </source>
</evidence>
<accession>A0ABP3CYU8</accession>
<evidence type="ECO:0000313" key="1">
    <source>
        <dbReference type="EMBL" id="GAA0218713.1"/>
    </source>
</evidence>
<protein>
    <recommendedName>
        <fullName evidence="3">Nucleotidyltransferase domain-containing protein</fullName>
    </recommendedName>
</protein>
<sequence>MASPHTSEQESRAELAADLARRVRRRWRADVVAIGATGALAHEDDRHGTGVEIVVATYRPGGGPAPTRRRLRGHVVDLTVASQQDLLTRARALTPDWPLRADGHLHVRPLDDDSGWLATLRDAHRARLAEATLREFSALAQEAWCEAWSLLDAAARSGQWHDDDGAILLLARARLATAVTDGLLTRTYFRGPVDAARRAGTVGLDLVELRARLTQQATELEKRGCPVDTEPF</sequence>
<dbReference type="Gene3D" id="3.30.460.10">
    <property type="entry name" value="Beta Polymerase, domain 2"/>
    <property type="match status" value="1"/>
</dbReference>
<keyword evidence="2" id="KW-1185">Reference proteome</keyword>
<dbReference type="InterPro" id="IPR043519">
    <property type="entry name" value="NT_sf"/>
</dbReference>
<reference evidence="2" key="1">
    <citation type="journal article" date="2019" name="Int. J. Syst. Evol. Microbiol.">
        <title>The Global Catalogue of Microorganisms (GCM) 10K type strain sequencing project: providing services to taxonomists for standard genome sequencing and annotation.</title>
        <authorList>
            <consortium name="The Broad Institute Genomics Platform"/>
            <consortium name="The Broad Institute Genome Sequencing Center for Infectious Disease"/>
            <person name="Wu L."/>
            <person name="Ma J."/>
        </authorList>
    </citation>
    <scope>NUCLEOTIDE SEQUENCE [LARGE SCALE GENOMIC DNA]</scope>
    <source>
        <strain evidence="2">JCM 10425</strain>
    </source>
</reference>
<organism evidence="1 2">
    <name type="scientific">Cryptosporangium japonicum</name>
    <dbReference type="NCBI Taxonomy" id="80872"/>
    <lineage>
        <taxon>Bacteria</taxon>
        <taxon>Bacillati</taxon>
        <taxon>Actinomycetota</taxon>
        <taxon>Actinomycetes</taxon>
        <taxon>Cryptosporangiales</taxon>
        <taxon>Cryptosporangiaceae</taxon>
        <taxon>Cryptosporangium</taxon>
    </lineage>
</organism>
<dbReference type="EMBL" id="BAAAGX010000001">
    <property type="protein sequence ID" value="GAA0218713.1"/>
    <property type="molecule type" value="Genomic_DNA"/>
</dbReference>
<dbReference type="Proteomes" id="UP001500967">
    <property type="component" value="Unassembled WGS sequence"/>
</dbReference>
<gene>
    <name evidence="1" type="ORF">GCM10009539_00080</name>
</gene>
<evidence type="ECO:0000313" key="2">
    <source>
        <dbReference type="Proteomes" id="UP001500967"/>
    </source>
</evidence>
<name>A0ABP3CYU8_9ACTN</name>